<dbReference type="InterPro" id="IPR013332">
    <property type="entry name" value="KPR_N"/>
</dbReference>
<evidence type="ECO:0000313" key="9">
    <source>
        <dbReference type="EMBL" id="TMV08281.1"/>
    </source>
</evidence>
<dbReference type="EMBL" id="VCPC01000006">
    <property type="protein sequence ID" value="TMV08281.1"/>
    <property type="molecule type" value="Genomic_DNA"/>
</dbReference>
<evidence type="ECO:0000256" key="3">
    <source>
        <dbReference type="ARBA" id="ARBA00019465"/>
    </source>
</evidence>
<evidence type="ECO:0000256" key="2">
    <source>
        <dbReference type="ARBA" id="ARBA00013014"/>
    </source>
</evidence>
<evidence type="ECO:0000259" key="7">
    <source>
        <dbReference type="Pfam" id="PF02558"/>
    </source>
</evidence>
<dbReference type="Proteomes" id="UP001191082">
    <property type="component" value="Unassembled WGS sequence"/>
</dbReference>
<dbReference type="InterPro" id="IPR036291">
    <property type="entry name" value="NAD(P)-bd_dom_sf"/>
</dbReference>
<evidence type="ECO:0000256" key="1">
    <source>
        <dbReference type="ARBA" id="ARBA00004994"/>
    </source>
</evidence>
<dbReference type="RefSeq" id="WP_138865671.1">
    <property type="nucleotide sequence ID" value="NZ_VCPC01000006.1"/>
</dbReference>
<sequence>MRTIIYGTGAIGGAIAAALSLSGQEVVGIARGARQAAIAERGLLFRTPEGARRTHFPCVADPTEIELRSDDVILLTMKTQDTLPALERLRAAGVTDHPIFCGQNGVSNERFALRRFPEVHGVALRMPTFVVEPDDVVAFSMPQHGLLDIGCYGGGINAHDERMVEALTRANIAAFASDDIMTWKYGKLLFNLHNILEAALSRDADAGRLFAPVLKEGQEILTSCGIAFRDVANDPRRKVHMVFHEIDGVDYDGGSTTQSFVRGSGSVETDYINGEIALLARLNGLSAPANAYLTDLSARLLRERAKPGDMSADRIEAEMRACGVMFD</sequence>
<feature type="domain" description="Ketopantoate reductase C-terminal" evidence="8">
    <location>
        <begin position="181"/>
        <end position="297"/>
    </location>
</feature>
<dbReference type="Pfam" id="PF02558">
    <property type="entry name" value="ApbA"/>
    <property type="match status" value="1"/>
</dbReference>
<keyword evidence="4" id="KW-0566">Pantothenate biosynthesis</keyword>
<dbReference type="InterPro" id="IPR013752">
    <property type="entry name" value="KPA_reductase"/>
</dbReference>
<organism evidence="9 10">
    <name type="scientific">Arenibacterium halophilum</name>
    <dbReference type="NCBI Taxonomy" id="2583821"/>
    <lineage>
        <taxon>Bacteria</taxon>
        <taxon>Pseudomonadati</taxon>
        <taxon>Pseudomonadota</taxon>
        <taxon>Alphaproteobacteria</taxon>
        <taxon>Rhodobacterales</taxon>
        <taxon>Paracoccaceae</taxon>
        <taxon>Arenibacterium</taxon>
    </lineage>
</organism>
<dbReference type="EC" id="1.1.1.169" evidence="2"/>
<proteinExistence type="predicted"/>
<name>A0ABY2X0E5_9RHOB</name>
<dbReference type="SUPFAM" id="SSF51735">
    <property type="entry name" value="NAD(P)-binding Rossmann-fold domains"/>
    <property type="match status" value="1"/>
</dbReference>
<dbReference type="InterPro" id="IPR051402">
    <property type="entry name" value="KPR-Related"/>
</dbReference>
<accession>A0ABY2X0E5</accession>
<dbReference type="InterPro" id="IPR013328">
    <property type="entry name" value="6PGD_dom2"/>
</dbReference>
<dbReference type="SUPFAM" id="SSF48179">
    <property type="entry name" value="6-phosphogluconate dehydrogenase C-terminal domain-like"/>
    <property type="match status" value="1"/>
</dbReference>
<dbReference type="Gene3D" id="1.10.1040.10">
    <property type="entry name" value="N-(1-d-carboxylethyl)-l-norvaline Dehydrogenase, domain 2"/>
    <property type="match status" value="1"/>
</dbReference>
<dbReference type="PANTHER" id="PTHR21708">
    <property type="entry name" value="PROBABLE 2-DEHYDROPANTOATE 2-REDUCTASE"/>
    <property type="match status" value="1"/>
</dbReference>
<gene>
    <name evidence="9" type="ORF">FGK64_20140</name>
</gene>
<protein>
    <recommendedName>
        <fullName evidence="3">2-dehydropantoate 2-reductase</fullName>
        <ecNumber evidence="2">1.1.1.169</ecNumber>
    </recommendedName>
    <alternativeName>
        <fullName evidence="5">Ketopantoate reductase</fullName>
    </alternativeName>
</protein>
<keyword evidence="10" id="KW-1185">Reference proteome</keyword>
<reference evidence="9 10" key="1">
    <citation type="submission" date="2019-05" db="EMBL/GenBank/DDBJ databases">
        <title>Marivita sp. nov. isolated from sea sediment.</title>
        <authorList>
            <person name="Kim W."/>
        </authorList>
    </citation>
    <scope>NUCLEOTIDE SEQUENCE [LARGE SCALE GENOMIC DNA]</scope>
    <source>
        <strain evidence="9 10">CAU 1492</strain>
    </source>
</reference>
<evidence type="ECO:0000256" key="5">
    <source>
        <dbReference type="ARBA" id="ARBA00032024"/>
    </source>
</evidence>
<dbReference type="Gene3D" id="3.40.50.720">
    <property type="entry name" value="NAD(P)-binding Rossmann-like Domain"/>
    <property type="match status" value="1"/>
</dbReference>
<evidence type="ECO:0000256" key="6">
    <source>
        <dbReference type="ARBA" id="ARBA00048793"/>
    </source>
</evidence>
<evidence type="ECO:0000313" key="10">
    <source>
        <dbReference type="Proteomes" id="UP001191082"/>
    </source>
</evidence>
<dbReference type="PANTHER" id="PTHR21708:SF26">
    <property type="entry name" value="2-DEHYDROPANTOATE 2-REDUCTASE"/>
    <property type="match status" value="1"/>
</dbReference>
<evidence type="ECO:0000259" key="8">
    <source>
        <dbReference type="Pfam" id="PF08546"/>
    </source>
</evidence>
<dbReference type="Pfam" id="PF08546">
    <property type="entry name" value="ApbA_C"/>
    <property type="match status" value="1"/>
</dbReference>
<evidence type="ECO:0000256" key="4">
    <source>
        <dbReference type="ARBA" id="ARBA00022655"/>
    </source>
</evidence>
<dbReference type="InterPro" id="IPR008927">
    <property type="entry name" value="6-PGluconate_DH-like_C_sf"/>
</dbReference>
<comment type="pathway">
    <text evidence="1">Cofactor biosynthesis; (R)-pantothenate biosynthesis; (R)-pantoate from 3-methyl-2-oxobutanoate: step 2/2.</text>
</comment>
<feature type="domain" description="Ketopantoate reductase N-terminal" evidence="7">
    <location>
        <begin position="5"/>
        <end position="120"/>
    </location>
</feature>
<comment type="catalytic activity">
    <reaction evidence="6">
        <text>(R)-pantoate + NADP(+) = 2-dehydropantoate + NADPH + H(+)</text>
        <dbReference type="Rhea" id="RHEA:16233"/>
        <dbReference type="ChEBI" id="CHEBI:11561"/>
        <dbReference type="ChEBI" id="CHEBI:15378"/>
        <dbReference type="ChEBI" id="CHEBI:15980"/>
        <dbReference type="ChEBI" id="CHEBI:57783"/>
        <dbReference type="ChEBI" id="CHEBI:58349"/>
        <dbReference type="EC" id="1.1.1.169"/>
    </reaction>
</comment>
<comment type="caution">
    <text evidence="9">The sequence shown here is derived from an EMBL/GenBank/DDBJ whole genome shotgun (WGS) entry which is preliminary data.</text>
</comment>